<organism evidence="2 3">
    <name type="scientific">Streptomyces finlayi</name>
    <dbReference type="NCBI Taxonomy" id="67296"/>
    <lineage>
        <taxon>Bacteria</taxon>
        <taxon>Bacillati</taxon>
        <taxon>Actinomycetota</taxon>
        <taxon>Actinomycetes</taxon>
        <taxon>Kitasatosporales</taxon>
        <taxon>Streptomycetaceae</taxon>
        <taxon>Streptomyces</taxon>
    </lineage>
</organism>
<feature type="region of interest" description="Disordered" evidence="1">
    <location>
        <begin position="1"/>
        <end position="77"/>
    </location>
</feature>
<dbReference type="Proteomes" id="UP000638353">
    <property type="component" value="Unassembled WGS sequence"/>
</dbReference>
<dbReference type="AlphaFoldDB" id="A0A918X2H3"/>
<feature type="compositionally biased region" description="Basic and acidic residues" evidence="1">
    <location>
        <begin position="26"/>
        <end position="36"/>
    </location>
</feature>
<name>A0A918X2H3_9ACTN</name>
<sequence>MPSVPRPPSEIGSPGELLDAASQEAQGHDSEGKGAQEVEDALAEGQGAARQGEEGAGEAQSAAHGRQKEVVPGDRPP</sequence>
<reference evidence="2" key="2">
    <citation type="submission" date="2020-09" db="EMBL/GenBank/DDBJ databases">
        <authorList>
            <person name="Sun Q."/>
            <person name="Ohkuma M."/>
        </authorList>
    </citation>
    <scope>NUCLEOTIDE SEQUENCE</scope>
    <source>
        <strain evidence="2">JCM 4637</strain>
    </source>
</reference>
<evidence type="ECO:0000256" key="1">
    <source>
        <dbReference type="SAM" id="MobiDB-lite"/>
    </source>
</evidence>
<protein>
    <submittedName>
        <fullName evidence="2">Uncharacterized protein</fullName>
    </submittedName>
</protein>
<reference evidence="2" key="1">
    <citation type="journal article" date="2014" name="Int. J. Syst. Evol. Microbiol.">
        <title>Complete genome sequence of Corynebacterium casei LMG S-19264T (=DSM 44701T), isolated from a smear-ripened cheese.</title>
        <authorList>
            <consortium name="US DOE Joint Genome Institute (JGI-PGF)"/>
            <person name="Walter F."/>
            <person name="Albersmeier A."/>
            <person name="Kalinowski J."/>
            <person name="Ruckert C."/>
        </authorList>
    </citation>
    <scope>NUCLEOTIDE SEQUENCE</scope>
    <source>
        <strain evidence="2">JCM 4637</strain>
    </source>
</reference>
<comment type="caution">
    <text evidence="2">The sequence shown here is derived from an EMBL/GenBank/DDBJ whole genome shotgun (WGS) entry which is preliminary data.</text>
</comment>
<evidence type="ECO:0000313" key="2">
    <source>
        <dbReference type="EMBL" id="GHD05792.1"/>
    </source>
</evidence>
<dbReference type="EMBL" id="BMVC01000012">
    <property type="protein sequence ID" value="GHD05792.1"/>
    <property type="molecule type" value="Genomic_DNA"/>
</dbReference>
<proteinExistence type="predicted"/>
<evidence type="ECO:0000313" key="3">
    <source>
        <dbReference type="Proteomes" id="UP000638353"/>
    </source>
</evidence>
<gene>
    <name evidence="2" type="ORF">GCM10010334_56800</name>
</gene>
<accession>A0A918X2H3</accession>
<feature type="compositionally biased region" description="Basic and acidic residues" evidence="1">
    <location>
        <begin position="66"/>
        <end position="77"/>
    </location>
</feature>